<proteinExistence type="predicted"/>
<reference evidence="2" key="1">
    <citation type="submission" date="2016-10" db="EMBL/GenBank/DDBJ databases">
        <authorList>
            <person name="Varghese N."/>
            <person name="Submissions S."/>
        </authorList>
    </citation>
    <scope>NUCLEOTIDE SEQUENCE [LARGE SCALE GENOMIC DNA]</scope>
    <source>
        <strain evidence="2">DSM 16858</strain>
    </source>
</reference>
<protein>
    <submittedName>
        <fullName evidence="1">Methyl-accepting chemotaxis protein</fullName>
    </submittedName>
</protein>
<name>A0A1I0LIW8_9BACT</name>
<dbReference type="SUPFAM" id="SSF58104">
    <property type="entry name" value="Methyl-accepting chemotaxis protein (MCP) signaling domain"/>
    <property type="match status" value="1"/>
</dbReference>
<accession>A0A1I0LIW8</accession>
<gene>
    <name evidence="1" type="ORF">SAMN05443639_1369</name>
</gene>
<sequence length="73" mass="7644">AQASLTAAQIAASANQQATGIGQIRQAMRDVNQSAQQTLASTRQTERAVQDLNTMGLKLKGLLSEFGRGAQAT</sequence>
<dbReference type="AlphaFoldDB" id="A0A1I0LIW8"/>
<organism evidence="1 2">
    <name type="scientific">Stigmatella erecta</name>
    <dbReference type="NCBI Taxonomy" id="83460"/>
    <lineage>
        <taxon>Bacteria</taxon>
        <taxon>Pseudomonadati</taxon>
        <taxon>Myxococcota</taxon>
        <taxon>Myxococcia</taxon>
        <taxon>Myxococcales</taxon>
        <taxon>Cystobacterineae</taxon>
        <taxon>Archangiaceae</taxon>
        <taxon>Stigmatella</taxon>
    </lineage>
</organism>
<dbReference type="Gene3D" id="1.10.287.950">
    <property type="entry name" value="Methyl-accepting chemotaxis protein"/>
    <property type="match status" value="1"/>
</dbReference>
<dbReference type="EMBL" id="FOIJ01000036">
    <property type="protein sequence ID" value="SEU39259.1"/>
    <property type="molecule type" value="Genomic_DNA"/>
</dbReference>
<keyword evidence="2" id="KW-1185">Reference proteome</keyword>
<dbReference type="Proteomes" id="UP000199181">
    <property type="component" value="Unassembled WGS sequence"/>
</dbReference>
<evidence type="ECO:0000313" key="1">
    <source>
        <dbReference type="EMBL" id="SEU39259.1"/>
    </source>
</evidence>
<feature type="non-terminal residue" evidence="1">
    <location>
        <position position="1"/>
    </location>
</feature>
<evidence type="ECO:0000313" key="2">
    <source>
        <dbReference type="Proteomes" id="UP000199181"/>
    </source>
</evidence>